<dbReference type="GO" id="GO:0032467">
    <property type="term" value="P:positive regulation of cytokinesis"/>
    <property type="evidence" value="ECO:0007669"/>
    <property type="project" value="TreeGrafter"/>
</dbReference>
<dbReference type="Gene3D" id="2.130.10.10">
    <property type="entry name" value="YVTN repeat-like/Quinoprotein amine dehydrogenase"/>
    <property type="match status" value="1"/>
</dbReference>
<keyword evidence="2" id="KW-1185">Reference proteome</keyword>
<evidence type="ECO:0000313" key="2">
    <source>
        <dbReference type="Proteomes" id="UP000823749"/>
    </source>
</evidence>
<reference evidence="1" key="1">
    <citation type="submission" date="2020-08" db="EMBL/GenBank/DDBJ databases">
        <title>Plant Genome Project.</title>
        <authorList>
            <person name="Zhang R.-G."/>
        </authorList>
    </citation>
    <scope>NUCLEOTIDE SEQUENCE</scope>
    <source>
        <strain evidence="1">WSP0</strain>
        <tissue evidence="1">Leaf</tissue>
    </source>
</reference>
<dbReference type="GO" id="GO:0000919">
    <property type="term" value="P:cell plate assembly"/>
    <property type="evidence" value="ECO:0007669"/>
    <property type="project" value="TreeGrafter"/>
</dbReference>
<accession>A0AAV6IXF3</accession>
<dbReference type="AlphaFoldDB" id="A0AAV6IXF3"/>
<organism evidence="1 2">
    <name type="scientific">Rhododendron griersonianum</name>
    <dbReference type="NCBI Taxonomy" id="479676"/>
    <lineage>
        <taxon>Eukaryota</taxon>
        <taxon>Viridiplantae</taxon>
        <taxon>Streptophyta</taxon>
        <taxon>Embryophyta</taxon>
        <taxon>Tracheophyta</taxon>
        <taxon>Spermatophyta</taxon>
        <taxon>Magnoliopsida</taxon>
        <taxon>eudicotyledons</taxon>
        <taxon>Gunneridae</taxon>
        <taxon>Pentapetalae</taxon>
        <taxon>asterids</taxon>
        <taxon>Ericales</taxon>
        <taxon>Ericaceae</taxon>
        <taxon>Ericoideae</taxon>
        <taxon>Rhodoreae</taxon>
        <taxon>Rhododendron</taxon>
    </lineage>
</organism>
<dbReference type="InterPro" id="IPR044621">
    <property type="entry name" value="NEDD1"/>
</dbReference>
<dbReference type="PANTHER" id="PTHR45096">
    <property type="entry name" value="PROTEIN NEDD1"/>
    <property type="match status" value="1"/>
</dbReference>
<dbReference type="InterPro" id="IPR015943">
    <property type="entry name" value="WD40/YVTN_repeat-like_dom_sf"/>
</dbReference>
<dbReference type="InterPro" id="IPR036322">
    <property type="entry name" value="WD40_repeat_dom_sf"/>
</dbReference>
<dbReference type="Proteomes" id="UP000823749">
    <property type="component" value="Chromosome 9"/>
</dbReference>
<sequence>MVSWLKQHSAPTAGICFSPSNDKVIGSVGLDKKLYTFDSGSRRHSFCIPYEAPFSTLAYRDDGLILAAGTSSGQVVFYDVRGKPEPLTVLRAFGNSEGGLLRRGSQAVLRDSNRDLFPGSPAEAWQRLVFLQVAVECWDWQRWGWPATALIGVGGLTWVVGGGSEGINSLYVLPQAVTSLCWQRSKPVMVNENNCTAETALLGGGLEDSILMPDPLPSMTVMTPSSASMLNSLNSSTTVETPLKSTLWGGGALARLNASRTYNFKDDMEVFSPLMEVQPITPSVNKHLEGGEHHLHMTLSWLLSYDFCFDNAGALMSIDENLMCSFQILKLAEKKSKFVMSTKM</sequence>
<comment type="caution">
    <text evidence="1">The sequence shown here is derived from an EMBL/GenBank/DDBJ whole genome shotgun (WGS) entry which is preliminary data.</text>
</comment>
<dbReference type="GO" id="GO:0140496">
    <property type="term" value="F:gamma-tubulin complex binding"/>
    <property type="evidence" value="ECO:0007669"/>
    <property type="project" value="InterPro"/>
</dbReference>
<dbReference type="GO" id="GO:0005828">
    <property type="term" value="C:kinetochore microtubule"/>
    <property type="evidence" value="ECO:0007669"/>
    <property type="project" value="TreeGrafter"/>
</dbReference>
<dbReference type="GO" id="GO:2000694">
    <property type="term" value="P:regulation of phragmoplast microtubule organization"/>
    <property type="evidence" value="ECO:0007669"/>
    <property type="project" value="TreeGrafter"/>
</dbReference>
<dbReference type="GO" id="GO:0060236">
    <property type="term" value="P:regulation of mitotic spindle organization"/>
    <property type="evidence" value="ECO:0007669"/>
    <property type="project" value="TreeGrafter"/>
</dbReference>
<dbReference type="SUPFAM" id="SSF50978">
    <property type="entry name" value="WD40 repeat-like"/>
    <property type="match status" value="1"/>
</dbReference>
<name>A0AAV6IXF3_9ERIC</name>
<gene>
    <name evidence="1" type="ORF">RHGRI_027616</name>
</gene>
<protein>
    <submittedName>
        <fullName evidence="1">Uncharacterized protein</fullName>
    </submittedName>
</protein>
<dbReference type="GO" id="GO:0010968">
    <property type="term" value="P:regulation of microtubule nucleation"/>
    <property type="evidence" value="ECO:0007669"/>
    <property type="project" value="InterPro"/>
</dbReference>
<dbReference type="PANTHER" id="PTHR45096:SF1">
    <property type="entry name" value="PROTEIN NEDD1"/>
    <property type="match status" value="1"/>
</dbReference>
<proteinExistence type="predicted"/>
<evidence type="ECO:0000313" key="1">
    <source>
        <dbReference type="EMBL" id="KAG5533496.1"/>
    </source>
</evidence>
<dbReference type="EMBL" id="JACTNZ010000009">
    <property type="protein sequence ID" value="KAG5533496.1"/>
    <property type="molecule type" value="Genomic_DNA"/>
</dbReference>